<keyword evidence="7" id="KW-1185">Reference proteome</keyword>
<dbReference type="Gene3D" id="2.60.40.2220">
    <property type="match status" value="1"/>
</dbReference>
<keyword evidence="4" id="KW-0326">Glycosidase</keyword>
<dbReference type="eggNOG" id="COG0383">
    <property type="taxonomic scope" value="Bacteria"/>
</dbReference>
<proteinExistence type="inferred from homology"/>
<evidence type="ECO:0000256" key="4">
    <source>
        <dbReference type="ARBA" id="ARBA00023295"/>
    </source>
</evidence>
<dbReference type="SUPFAM" id="SSF74650">
    <property type="entry name" value="Galactose mutarotase-like"/>
    <property type="match status" value="1"/>
</dbReference>
<dbReference type="EMBL" id="CP003382">
    <property type="protein sequence ID" value="AFZ65648.1"/>
    <property type="molecule type" value="Genomic_DNA"/>
</dbReference>
<dbReference type="InterPro" id="IPR037094">
    <property type="entry name" value="Glyco_hydro_38_cen_sf"/>
</dbReference>
<accession>K9ZVM1</accession>
<keyword evidence="3" id="KW-0378">Hydrolase</keyword>
<dbReference type="KEGG" id="dpd:Deipe_0039"/>
<dbReference type="OrthoDB" id="9772207at2"/>
<evidence type="ECO:0000256" key="3">
    <source>
        <dbReference type="ARBA" id="ARBA00022801"/>
    </source>
</evidence>
<dbReference type="InterPro" id="IPR011330">
    <property type="entry name" value="Glyco_hydro/deAcase_b/a-brl"/>
</dbReference>
<dbReference type="GO" id="GO:0046872">
    <property type="term" value="F:metal ion binding"/>
    <property type="evidence" value="ECO:0007669"/>
    <property type="project" value="UniProtKB-KW"/>
</dbReference>
<dbReference type="InterPro" id="IPR028995">
    <property type="entry name" value="Glyco_hydro_57/38_cen_sf"/>
</dbReference>
<dbReference type="SUPFAM" id="SSF88688">
    <property type="entry name" value="Families 57/38 glycoside transferase middle domain"/>
    <property type="match status" value="1"/>
</dbReference>
<dbReference type="PANTHER" id="PTHR46017:SF2">
    <property type="entry name" value="MANNOSYLGLYCERATE HYDROLASE"/>
    <property type="match status" value="1"/>
</dbReference>
<dbReference type="Pfam" id="PF07748">
    <property type="entry name" value="Glyco_hydro_38C"/>
    <property type="match status" value="1"/>
</dbReference>
<comment type="similarity">
    <text evidence="1">Belongs to the glycosyl hydrolase 38 family.</text>
</comment>
<keyword evidence="2" id="KW-0479">Metal-binding</keyword>
<dbReference type="RefSeq" id="WP_015233959.1">
    <property type="nucleotide sequence ID" value="NC_019793.1"/>
</dbReference>
<dbReference type="PATRIC" id="fig|937777.3.peg.43"/>
<dbReference type="HOGENOM" id="CLU_003442_2_1_0"/>
<sequence length="954" mass="106715">MTRPATPRTVHLYHHTHWDREWWATRERFRFRLVHTIDAVLDALGADEKLSCFVLDGQTIVLKDYLHIRPERQAELGALIRAERLFVGPWHILPDEFLVSGEATIRNLWLGERTARALGVPLSRVGYLPDQFGHIAQMPQLLAGFGIDSAVVWRGFGGPPVGGNSGEAEVSRNCYLYPRARDERFPAEVQSEFWWEALNGSRVLGVFLPLEYYRSHFTLSGDPTSTDQTVGRARRASRYLASYAATDALLEPLGGDHLNVDPNLPTVLTSINEVLAQEGVHYQISSLDAFVRDVRRQQERVQVVWQGEGRAFGRKAHLLPGVLSARLYLKQRNVRAQSALERFAEPLQALHWLLGEAYEHQYLWNAWERLIENHPHDSICGCSIDQVHREMLTRFDEAQQMADLLSEDAHASITSRVDASFAPDGHVFTVFNPLNWARTDEVRLLMNVFLDIHPEGWELIDHEGQTLPFQVRTVRSSTEKAEAFSWLGVSGHGAHDEDQFCEVGFVARDVPGIGYRAYALRPRSSPARHDLAVPYQVLGNVALNKGDLAVSDLAVGPGVLENALLRVTVGTNGSLELLDKTTLLTYPNLNSFDDGGDNGDSYNYAWPLGDQVFSTECLEARHAWQEVGPARATLRVTWAWSLPEGLSDDRQSRSARHVPFTLHSDITLHAGVKRVDIRTHFDNPARDHRLRARFPLGAPITHSSAETQYGVVERPVRLPDDQRGSSEPAVHEHPQLHFVSVTDGARGLSVLNRGLPEFSAREDGSLCLTVLRAVGWLSRADFLTRVGGAGPTIATPEAQMLGPVEAEYSLVPHAGSWDQADVWRDAHDFNAPLHAATRTSQVVPLRNRHRTLSASLPPLGQLVRVTGRVLVTAIKRAEDHGRLIIRFVNQTPQPQDVSVRIARQVTLAERVNLREEHLSPLDVENDTASLRVQPWEIVTLAFRVTPADHQEGTT</sequence>
<dbReference type="SUPFAM" id="SSF88713">
    <property type="entry name" value="Glycoside hydrolase/deacetylase"/>
    <property type="match status" value="1"/>
</dbReference>
<evidence type="ECO:0000256" key="2">
    <source>
        <dbReference type="ARBA" id="ARBA00022723"/>
    </source>
</evidence>
<dbReference type="Gene3D" id="2.70.98.30">
    <property type="entry name" value="Golgi alpha-mannosidase II, domain 4"/>
    <property type="match status" value="1"/>
</dbReference>
<dbReference type="InterPro" id="IPR027291">
    <property type="entry name" value="Glyco_hydro_38_N_sf"/>
</dbReference>
<dbReference type="GO" id="GO:0004559">
    <property type="term" value="F:alpha-mannosidase activity"/>
    <property type="evidence" value="ECO:0007669"/>
    <property type="project" value="InterPro"/>
</dbReference>
<dbReference type="AlphaFoldDB" id="K9ZVM1"/>
<dbReference type="SMART" id="SM00872">
    <property type="entry name" value="Alpha-mann_mid"/>
    <property type="match status" value="1"/>
</dbReference>
<dbReference type="InterPro" id="IPR041147">
    <property type="entry name" value="GH38_C"/>
</dbReference>
<dbReference type="Pfam" id="PF01074">
    <property type="entry name" value="Glyco_hydro_38N"/>
    <property type="match status" value="1"/>
</dbReference>
<name>K9ZVM1_DEIPD</name>
<dbReference type="GO" id="GO:0006013">
    <property type="term" value="P:mannose metabolic process"/>
    <property type="evidence" value="ECO:0007669"/>
    <property type="project" value="InterPro"/>
</dbReference>
<dbReference type="PANTHER" id="PTHR46017">
    <property type="entry name" value="ALPHA-MANNOSIDASE 2C1"/>
    <property type="match status" value="1"/>
</dbReference>
<evidence type="ECO:0000256" key="1">
    <source>
        <dbReference type="ARBA" id="ARBA00009792"/>
    </source>
</evidence>
<evidence type="ECO:0000313" key="7">
    <source>
        <dbReference type="Proteomes" id="UP000010467"/>
    </source>
</evidence>
<gene>
    <name evidence="6" type="ordered locus">Deipe_0039</name>
</gene>
<dbReference type="InterPro" id="IPR013780">
    <property type="entry name" value="Glyco_hydro_b"/>
</dbReference>
<dbReference type="GO" id="GO:0030246">
    <property type="term" value="F:carbohydrate binding"/>
    <property type="evidence" value="ECO:0007669"/>
    <property type="project" value="InterPro"/>
</dbReference>
<protein>
    <submittedName>
        <fullName evidence="6">Alpha-mannosidase</fullName>
    </submittedName>
</protein>
<evidence type="ECO:0000313" key="6">
    <source>
        <dbReference type="EMBL" id="AFZ65648.1"/>
    </source>
</evidence>
<dbReference type="Gene3D" id="2.60.40.1180">
    <property type="entry name" value="Golgi alpha-mannosidase II"/>
    <property type="match status" value="1"/>
</dbReference>
<feature type="domain" description="Glycoside hydrolase family 38 central" evidence="5">
    <location>
        <begin position="317"/>
        <end position="395"/>
    </location>
</feature>
<dbReference type="InterPro" id="IPR011682">
    <property type="entry name" value="Glyco_hydro_38_C"/>
</dbReference>
<dbReference type="InterPro" id="IPR011013">
    <property type="entry name" value="Gal_mutarotase_sf_dom"/>
</dbReference>
<dbReference type="Gene3D" id="1.20.1270.50">
    <property type="entry name" value="Glycoside hydrolase family 38, central domain"/>
    <property type="match status" value="1"/>
</dbReference>
<dbReference type="Proteomes" id="UP000010467">
    <property type="component" value="Chromosome"/>
</dbReference>
<dbReference type="STRING" id="937777.Deipe_0039"/>
<organism evidence="6 7">
    <name type="scientific">Deinococcus peraridilitoris (strain DSM 19664 / LMG 22246 / CIP 109416 / KR-200)</name>
    <dbReference type="NCBI Taxonomy" id="937777"/>
    <lineage>
        <taxon>Bacteria</taxon>
        <taxon>Thermotogati</taxon>
        <taxon>Deinococcota</taxon>
        <taxon>Deinococci</taxon>
        <taxon>Deinococcales</taxon>
        <taxon>Deinococcaceae</taxon>
        <taxon>Deinococcus</taxon>
    </lineage>
</organism>
<dbReference type="Pfam" id="PF17677">
    <property type="entry name" value="Glyco_hydro38C2"/>
    <property type="match status" value="1"/>
</dbReference>
<dbReference type="InterPro" id="IPR000602">
    <property type="entry name" value="Glyco_hydro_38_N"/>
</dbReference>
<dbReference type="Pfam" id="PF09261">
    <property type="entry name" value="Alpha-mann_mid"/>
    <property type="match status" value="1"/>
</dbReference>
<dbReference type="GO" id="GO:0009313">
    <property type="term" value="P:oligosaccharide catabolic process"/>
    <property type="evidence" value="ECO:0007669"/>
    <property type="project" value="TreeGrafter"/>
</dbReference>
<reference evidence="7" key="1">
    <citation type="submission" date="2012-03" db="EMBL/GenBank/DDBJ databases">
        <title>Complete sequence of chromosome of Deinococcus peraridilitoris DSM 19664.</title>
        <authorList>
            <person name="Lucas S."/>
            <person name="Copeland A."/>
            <person name="Lapidus A."/>
            <person name="Glavina del Rio T."/>
            <person name="Dalin E."/>
            <person name="Tice H."/>
            <person name="Bruce D."/>
            <person name="Goodwin L."/>
            <person name="Pitluck S."/>
            <person name="Peters L."/>
            <person name="Mikhailova N."/>
            <person name="Lu M."/>
            <person name="Kyrpides N."/>
            <person name="Mavromatis K."/>
            <person name="Ivanova N."/>
            <person name="Brettin T."/>
            <person name="Detter J.C."/>
            <person name="Han C."/>
            <person name="Larimer F."/>
            <person name="Land M."/>
            <person name="Hauser L."/>
            <person name="Markowitz V."/>
            <person name="Cheng J.-F."/>
            <person name="Hugenholtz P."/>
            <person name="Woyke T."/>
            <person name="Wu D."/>
            <person name="Pukall R."/>
            <person name="Steenblock K."/>
            <person name="Brambilla E."/>
            <person name="Klenk H.-P."/>
            <person name="Eisen J.A."/>
        </authorList>
    </citation>
    <scope>NUCLEOTIDE SEQUENCE [LARGE SCALE GENOMIC DNA]</scope>
    <source>
        <strain evidence="7">DSM 19664 / LMG 22246 / CIP 109416 / KR-200</strain>
    </source>
</reference>
<dbReference type="InterPro" id="IPR015341">
    <property type="entry name" value="Glyco_hydro_38_cen"/>
</dbReference>
<evidence type="ECO:0000259" key="5">
    <source>
        <dbReference type="SMART" id="SM00872"/>
    </source>
</evidence>
<dbReference type="Gene3D" id="3.20.110.10">
    <property type="entry name" value="Glycoside hydrolase 38, N terminal domain"/>
    <property type="match status" value="1"/>
</dbReference>